<dbReference type="Gramene" id="OMO61114">
    <property type="protein sequence ID" value="OMO61114"/>
    <property type="gene ID" value="CCACVL1_23735"/>
</dbReference>
<feature type="region of interest" description="Disordered" evidence="1">
    <location>
        <begin position="1"/>
        <end position="27"/>
    </location>
</feature>
<sequence>MSNTDEDQEVGKLAKRRGPSHGAEISSGAEYNRYHFRGW</sequence>
<organism evidence="2 3">
    <name type="scientific">Corchorus capsularis</name>
    <name type="common">Jute</name>
    <dbReference type="NCBI Taxonomy" id="210143"/>
    <lineage>
        <taxon>Eukaryota</taxon>
        <taxon>Viridiplantae</taxon>
        <taxon>Streptophyta</taxon>
        <taxon>Embryophyta</taxon>
        <taxon>Tracheophyta</taxon>
        <taxon>Spermatophyta</taxon>
        <taxon>Magnoliopsida</taxon>
        <taxon>eudicotyledons</taxon>
        <taxon>Gunneridae</taxon>
        <taxon>Pentapetalae</taxon>
        <taxon>rosids</taxon>
        <taxon>malvids</taxon>
        <taxon>Malvales</taxon>
        <taxon>Malvaceae</taxon>
        <taxon>Grewioideae</taxon>
        <taxon>Apeibeae</taxon>
        <taxon>Corchorus</taxon>
    </lineage>
</organism>
<dbReference type="Proteomes" id="UP000188268">
    <property type="component" value="Unassembled WGS sequence"/>
</dbReference>
<keyword evidence="3" id="KW-1185">Reference proteome</keyword>
<protein>
    <submittedName>
        <fullName evidence="2">Uncharacterized protein</fullName>
    </submittedName>
</protein>
<proteinExistence type="predicted"/>
<dbReference type="EMBL" id="AWWV01013568">
    <property type="protein sequence ID" value="OMO61114.1"/>
    <property type="molecule type" value="Genomic_DNA"/>
</dbReference>
<name>A0A1R3GSM8_COCAP</name>
<evidence type="ECO:0000313" key="2">
    <source>
        <dbReference type="EMBL" id="OMO61114.1"/>
    </source>
</evidence>
<reference evidence="2 3" key="1">
    <citation type="submission" date="2013-09" db="EMBL/GenBank/DDBJ databases">
        <title>Corchorus capsularis genome sequencing.</title>
        <authorList>
            <person name="Alam M."/>
            <person name="Haque M.S."/>
            <person name="Islam M.S."/>
            <person name="Emdad E.M."/>
            <person name="Islam M.M."/>
            <person name="Ahmed B."/>
            <person name="Halim A."/>
            <person name="Hossen Q.M.M."/>
            <person name="Hossain M.Z."/>
            <person name="Ahmed R."/>
            <person name="Khan M.M."/>
            <person name="Islam R."/>
            <person name="Rashid M.M."/>
            <person name="Khan S.A."/>
            <person name="Rahman M.S."/>
            <person name="Alam M."/>
        </authorList>
    </citation>
    <scope>NUCLEOTIDE SEQUENCE [LARGE SCALE GENOMIC DNA]</scope>
    <source>
        <strain evidence="3">cv. CVL-1</strain>
        <tissue evidence="2">Whole seedling</tissue>
    </source>
</reference>
<accession>A0A1R3GSM8</accession>
<gene>
    <name evidence="2" type="ORF">CCACVL1_23735</name>
</gene>
<evidence type="ECO:0000256" key="1">
    <source>
        <dbReference type="SAM" id="MobiDB-lite"/>
    </source>
</evidence>
<dbReference type="AlphaFoldDB" id="A0A1R3GSM8"/>
<evidence type="ECO:0000313" key="3">
    <source>
        <dbReference type="Proteomes" id="UP000188268"/>
    </source>
</evidence>
<comment type="caution">
    <text evidence="2">The sequence shown here is derived from an EMBL/GenBank/DDBJ whole genome shotgun (WGS) entry which is preliminary data.</text>
</comment>